<keyword evidence="1" id="KW-0472">Membrane</keyword>
<feature type="transmembrane region" description="Helical" evidence="1">
    <location>
        <begin position="21"/>
        <end position="44"/>
    </location>
</feature>
<evidence type="ECO:0000313" key="2">
    <source>
        <dbReference type="EMBL" id="ADV64366.1"/>
    </source>
</evidence>
<keyword evidence="3" id="KW-1185">Reference proteome</keyword>
<keyword evidence="1" id="KW-0812">Transmembrane</keyword>
<dbReference type="Proteomes" id="UP000001068">
    <property type="component" value="Chromosome"/>
</dbReference>
<evidence type="ECO:0000313" key="3">
    <source>
        <dbReference type="Proteomes" id="UP000001068"/>
    </source>
</evidence>
<sequence length="132" mass="15499">MRKPVREVYRYVLEYDVLPGVLARLALYVSTISWIIICGNWLYVWFNYSYMSPSQFNRFTAFSILYTLLIALSIGVAFTLPYFIQSVRPRSFKHIREARLRDIVFVGSLILLLIVISAYIILGYYYMENAVT</sequence>
<accession>E8RAF6</accession>
<dbReference type="eggNOG" id="arCOG08884">
    <property type="taxonomic scope" value="Archaea"/>
</dbReference>
<organism evidence="2 3">
    <name type="scientific">Desulfurococcus mucosus (strain ATCC 35584 / DSM 2162 / JCM 9187 / O7/1)</name>
    <dbReference type="NCBI Taxonomy" id="765177"/>
    <lineage>
        <taxon>Archaea</taxon>
        <taxon>Thermoproteota</taxon>
        <taxon>Thermoprotei</taxon>
        <taxon>Desulfurococcales</taxon>
        <taxon>Desulfurococcaceae</taxon>
        <taxon>Desulfurococcus</taxon>
    </lineage>
</organism>
<feature type="transmembrane region" description="Helical" evidence="1">
    <location>
        <begin position="64"/>
        <end position="84"/>
    </location>
</feature>
<proteinExistence type="predicted"/>
<dbReference type="RefSeq" id="WP_013561588.1">
    <property type="nucleotide sequence ID" value="NC_014961.1"/>
</dbReference>
<keyword evidence="1" id="KW-1133">Transmembrane helix</keyword>
<dbReference type="KEGG" id="dmu:Desmu_0047"/>
<name>E8RAF6_DESM0</name>
<dbReference type="STRING" id="765177.Desmu_0047"/>
<dbReference type="OrthoDB" id="381265at2157"/>
<gene>
    <name evidence="2" type="ordered locus">Desmu_0047</name>
</gene>
<feature type="transmembrane region" description="Helical" evidence="1">
    <location>
        <begin position="104"/>
        <end position="127"/>
    </location>
</feature>
<reference evidence="3" key="1">
    <citation type="submission" date="2010-11" db="EMBL/GenBank/DDBJ databases">
        <title>The complete genome of Desulfurococcus mucosus DSM 2162.</title>
        <authorList>
            <consortium name="US DOE Joint Genome Institute (JGI-PGF)"/>
            <person name="Lucas S."/>
            <person name="Copeland A."/>
            <person name="Lapidus A."/>
            <person name="Bruce D."/>
            <person name="Goodwin L."/>
            <person name="Pitluck S."/>
            <person name="Kyrpides N."/>
            <person name="Mavromatis K."/>
            <person name="Pagani I."/>
            <person name="Ivanova N."/>
            <person name="Ovchinnikova G."/>
            <person name="Chertkov O."/>
            <person name="Held B."/>
            <person name="Brettin T."/>
            <person name="Detter J.C."/>
            <person name="Tapia R."/>
            <person name="Han C."/>
            <person name="Land M."/>
            <person name="Hauser L."/>
            <person name="Markowitz V."/>
            <person name="Cheng J.-F."/>
            <person name="Hugenholtz P."/>
            <person name="Woyke T."/>
            <person name="Wu D."/>
            <person name="Wirth R."/>
            <person name="Bilek Y."/>
            <person name="Hader T."/>
            <person name="Klenk H.-P."/>
            <person name="Eisen J.A."/>
        </authorList>
    </citation>
    <scope>NUCLEOTIDE SEQUENCE [LARGE SCALE GENOMIC DNA]</scope>
    <source>
        <strain evidence="3">ATCC 35584 / DSM 2162 / JCM 9187 / O7/1</strain>
    </source>
</reference>
<dbReference type="HOGENOM" id="CLU_1912254_0_0_2"/>
<reference evidence="2 3" key="2">
    <citation type="journal article" date="2011" name="Stand. Genomic Sci.">
        <title>Complete genome sequence of Desulfurococcus mucosus type strain (O7/1).</title>
        <authorList>
            <person name="Wirth R."/>
            <person name="Chertkov O."/>
            <person name="Held B."/>
            <person name="Lapidus A."/>
            <person name="Nolan M."/>
            <person name="Lucas S."/>
            <person name="Hammon N."/>
            <person name="Deshpande S."/>
            <person name="Cheng J.F."/>
            <person name="Tapia R."/>
            <person name="Han C."/>
            <person name="Goodwin L."/>
            <person name="Pitluck S."/>
            <person name="Liolios K."/>
            <person name="Ioanna P."/>
            <person name="Ivanova N."/>
            <person name="Mavromatis K."/>
            <person name="Mikhailova N."/>
            <person name="Pati A."/>
            <person name="Chen A."/>
            <person name="Palaniappan K."/>
            <person name="Land M."/>
            <person name="Hauser L."/>
            <person name="Chang Y.J."/>
            <person name="Jeffries C.D."/>
            <person name="Bilek Y."/>
            <person name="Hader T."/>
            <person name="Rohde M."/>
            <person name="Spring S."/>
            <person name="Sikorski J."/>
            <person name="Goker M."/>
            <person name="Woyke T."/>
            <person name="Bristow J."/>
            <person name="Eisen J.A."/>
            <person name="Markowitz V."/>
            <person name="Hugenholtz P."/>
            <person name="Kyrpides N.C."/>
            <person name="Klenk H.P."/>
        </authorList>
    </citation>
    <scope>NUCLEOTIDE SEQUENCE [LARGE SCALE GENOMIC DNA]</scope>
    <source>
        <strain evidence="3">ATCC 35584 / DSM 2162 / JCM 9187 / O7/1</strain>
    </source>
</reference>
<dbReference type="EMBL" id="CP002363">
    <property type="protein sequence ID" value="ADV64366.1"/>
    <property type="molecule type" value="Genomic_DNA"/>
</dbReference>
<evidence type="ECO:0000256" key="1">
    <source>
        <dbReference type="SAM" id="Phobius"/>
    </source>
</evidence>
<dbReference type="GeneID" id="10152727"/>
<dbReference type="AlphaFoldDB" id="E8RAF6"/>
<protein>
    <submittedName>
        <fullName evidence="2">Uncharacterized protein</fullName>
    </submittedName>
</protein>